<dbReference type="Gene3D" id="2.40.10.370">
    <property type="entry name" value="Protein of unknown function DUF3599"/>
    <property type="match status" value="1"/>
</dbReference>
<organism evidence="1 2">
    <name type="scientific">Listeria innocua serovar 6a (strain ATCC BAA-680 / CLIP 11262)</name>
    <dbReference type="NCBI Taxonomy" id="272626"/>
    <lineage>
        <taxon>Bacteria</taxon>
        <taxon>Bacillati</taxon>
        <taxon>Bacillota</taxon>
        <taxon>Bacilli</taxon>
        <taxon>Bacillales</taxon>
        <taxon>Listeriaceae</taxon>
        <taxon>Listeria</taxon>
    </lineage>
</organism>
<dbReference type="InterPro" id="IPR038667">
    <property type="entry name" value="XkdH-like_sf"/>
</dbReference>
<dbReference type="KEGG" id="lin:lin1274"/>
<dbReference type="OrthoDB" id="2055104at2"/>
<gene>
    <name evidence="1" type="ordered locus">lin1274</name>
</gene>
<dbReference type="Proteomes" id="UP000002513">
    <property type="component" value="Chromosome"/>
</dbReference>
<sequence length="119" mass="13827">MSYSQMLDKKCDIFHLAGKEKQEEGNFGINISNLPDEVEYSDTPDLKAIDCYYMKKSESIVQGEPQNILIQSWLLHFNKNIDVRRLDKVIADGYVFILQEPISPKNHHIEVEAFRKVIL</sequence>
<dbReference type="STRING" id="272626.gene:17565605"/>
<dbReference type="HOGENOM" id="CLU_161831_0_0_9"/>
<proteinExistence type="predicted"/>
<dbReference type="RefSeq" id="WP_010990887.1">
    <property type="nucleotide sequence ID" value="NC_003212.1"/>
</dbReference>
<dbReference type="PIR" id="AI1591">
    <property type="entry name" value="AI1591"/>
</dbReference>
<evidence type="ECO:0000313" key="2">
    <source>
        <dbReference type="Proteomes" id="UP000002513"/>
    </source>
</evidence>
<dbReference type="Pfam" id="PF12206">
    <property type="entry name" value="DUF3599"/>
    <property type="match status" value="1"/>
</dbReference>
<dbReference type="AlphaFoldDB" id="Q92CB5"/>
<dbReference type="eggNOG" id="ENOG5033B8A">
    <property type="taxonomic scope" value="Bacteria"/>
</dbReference>
<dbReference type="EMBL" id="AL596168">
    <property type="protein sequence ID" value="CAC96505.1"/>
    <property type="molecule type" value="Genomic_DNA"/>
</dbReference>
<protein>
    <submittedName>
        <fullName evidence="1">Lin1274 protein</fullName>
    </submittedName>
</protein>
<dbReference type="InterPro" id="IPR024556">
    <property type="entry name" value="DUF3599"/>
</dbReference>
<evidence type="ECO:0000313" key="1">
    <source>
        <dbReference type="EMBL" id="CAC96505.1"/>
    </source>
</evidence>
<reference evidence="1 2" key="1">
    <citation type="journal article" date="2001" name="Science">
        <title>Comparative genomics of Listeria species.</title>
        <authorList>
            <person name="Glaser P."/>
            <person name="Frangeul L."/>
            <person name="Buchrieser C."/>
            <person name="Rusniok C."/>
            <person name="Amend A."/>
            <person name="Baquero F."/>
            <person name="Berche P."/>
            <person name="Bloecker H."/>
            <person name="Brandt P."/>
            <person name="Chakraborty T."/>
            <person name="Charbit A."/>
            <person name="Chetouani F."/>
            <person name="Couve E."/>
            <person name="de Daruvar A."/>
            <person name="Dehoux P."/>
            <person name="Domann E."/>
            <person name="Dominguez-Bernal G."/>
            <person name="Duchaud E."/>
            <person name="Durant L."/>
            <person name="Dussurget O."/>
            <person name="Entian K.-D."/>
            <person name="Fsihi H."/>
            <person name="Garcia-del Portillo F."/>
            <person name="Garrido P."/>
            <person name="Gautier L."/>
            <person name="Goebel W."/>
            <person name="Gomez-Lopez N."/>
            <person name="Hain T."/>
            <person name="Hauf J."/>
            <person name="Jackson D."/>
            <person name="Jones L.-M."/>
            <person name="Kaerst U."/>
            <person name="Kreft J."/>
            <person name="Kuhn M."/>
            <person name="Kunst F."/>
            <person name="Kurapkat G."/>
            <person name="Madueno E."/>
            <person name="Maitournam A."/>
            <person name="Mata Vicente J."/>
            <person name="Ng E."/>
            <person name="Nedjari H."/>
            <person name="Nordsiek G."/>
            <person name="Novella S."/>
            <person name="de Pablos B."/>
            <person name="Perez-Diaz J.-C."/>
            <person name="Purcell R."/>
            <person name="Remmel B."/>
            <person name="Rose M."/>
            <person name="Schlueter T."/>
            <person name="Simoes N."/>
            <person name="Tierrez A."/>
            <person name="Vazquez-Boland J.-A."/>
            <person name="Voss H."/>
            <person name="Wehland J."/>
            <person name="Cossart P."/>
        </authorList>
    </citation>
    <scope>NUCLEOTIDE SEQUENCE [LARGE SCALE GENOMIC DNA]</scope>
    <source>
        <strain evidence="2">ATCC BAA-680 / CLIP 11262</strain>
    </source>
</reference>
<accession>Q92CB5</accession>
<name>Q92CB5_LISIN</name>